<feature type="region of interest" description="Disordered" evidence="8">
    <location>
        <begin position="249"/>
        <end position="338"/>
    </location>
</feature>
<dbReference type="InterPro" id="IPR050786">
    <property type="entry name" value="EFG1_rRNA-proc"/>
</dbReference>
<dbReference type="GO" id="GO:0030688">
    <property type="term" value="C:preribosome, small subunit precursor"/>
    <property type="evidence" value="ECO:0007669"/>
    <property type="project" value="TreeGrafter"/>
</dbReference>
<gene>
    <name evidence="9" type="ORF">PANT_7d00259</name>
</gene>
<evidence type="ECO:0000313" key="10">
    <source>
        <dbReference type="Proteomes" id="UP000011976"/>
    </source>
</evidence>
<dbReference type="GO" id="GO:0000462">
    <property type="term" value="P:maturation of SSU-rRNA from tricistronic rRNA transcript (SSU-rRNA, 5.8S rRNA, LSU-rRNA)"/>
    <property type="evidence" value="ECO:0007669"/>
    <property type="project" value="TreeGrafter"/>
</dbReference>
<reference evidence="10" key="1">
    <citation type="journal article" date="2013" name="Genome Announc.">
        <title>Genome sequence of the basidiomycetous yeast Pseudozyma antarctica T-34, a producer of the glycolipid biosurfactants mannosylerythritol lipids.</title>
        <authorList>
            <person name="Morita T."/>
            <person name="Koike H."/>
            <person name="Koyama Y."/>
            <person name="Hagiwara H."/>
            <person name="Ito E."/>
            <person name="Fukuoka T."/>
            <person name="Imura T."/>
            <person name="Machida M."/>
            <person name="Kitamoto D."/>
        </authorList>
    </citation>
    <scope>NUCLEOTIDE SEQUENCE [LARGE SCALE GENOMIC DNA]</scope>
    <source>
        <strain evidence="10">T-34</strain>
    </source>
</reference>
<feature type="compositionally biased region" description="Polar residues" evidence="8">
    <location>
        <begin position="38"/>
        <end position="50"/>
    </location>
</feature>
<evidence type="ECO:0000256" key="3">
    <source>
        <dbReference type="ARBA" id="ARBA00018689"/>
    </source>
</evidence>
<dbReference type="EMBL" id="DF196773">
    <property type="protein sequence ID" value="GAC72755.1"/>
    <property type="molecule type" value="Genomic_DNA"/>
</dbReference>
<dbReference type="STRING" id="1151754.M9LZG7"/>
<feature type="compositionally biased region" description="Basic residues" evidence="8">
    <location>
        <begin position="51"/>
        <end position="60"/>
    </location>
</feature>
<evidence type="ECO:0000256" key="6">
    <source>
        <dbReference type="ARBA" id="ARBA00023054"/>
    </source>
</evidence>
<comment type="similarity">
    <text evidence="2">Belongs to the EFG1 family.</text>
</comment>
<evidence type="ECO:0000256" key="5">
    <source>
        <dbReference type="ARBA" id="ARBA00022552"/>
    </source>
</evidence>
<keyword evidence="5" id="KW-0698">rRNA processing</keyword>
<dbReference type="Proteomes" id="UP000011976">
    <property type="component" value="Unassembled WGS sequence"/>
</dbReference>
<dbReference type="PANTHER" id="PTHR33911:SF1">
    <property type="entry name" value="RRNA-PROCESSING PROTEIN EFG1"/>
    <property type="match status" value="1"/>
</dbReference>
<evidence type="ECO:0000313" key="9">
    <source>
        <dbReference type="EMBL" id="GAC72755.1"/>
    </source>
</evidence>
<keyword evidence="6" id="KW-0175">Coiled coil</keyword>
<keyword evidence="7" id="KW-0539">Nucleus</keyword>
<dbReference type="Pfam" id="PF10153">
    <property type="entry name" value="Efg1"/>
    <property type="match status" value="1"/>
</dbReference>
<dbReference type="OrthoDB" id="47732at2759"/>
<dbReference type="GO" id="GO:0005730">
    <property type="term" value="C:nucleolus"/>
    <property type="evidence" value="ECO:0007669"/>
    <property type="project" value="UniProtKB-SubCell"/>
</dbReference>
<protein>
    <recommendedName>
        <fullName evidence="3">rRNA-processing protein EFG1</fullName>
    </recommendedName>
    <alternativeName>
        <fullName evidence="4">rRNA-processing protein efg1</fullName>
    </alternativeName>
</protein>
<feature type="region of interest" description="Disordered" evidence="8">
    <location>
        <begin position="158"/>
        <end position="183"/>
    </location>
</feature>
<dbReference type="InterPro" id="IPR019310">
    <property type="entry name" value="Efg1"/>
</dbReference>
<evidence type="ECO:0000256" key="8">
    <source>
        <dbReference type="SAM" id="MobiDB-lite"/>
    </source>
</evidence>
<comment type="subcellular location">
    <subcellularLocation>
        <location evidence="1">Nucleus</location>
        <location evidence="1">Nucleolus</location>
    </subcellularLocation>
</comment>
<name>M9LZG7_PSEA3</name>
<evidence type="ECO:0000256" key="7">
    <source>
        <dbReference type="ARBA" id="ARBA00023242"/>
    </source>
</evidence>
<feature type="compositionally biased region" description="Acidic residues" evidence="8">
    <location>
        <begin position="312"/>
        <end position="322"/>
    </location>
</feature>
<evidence type="ECO:0000256" key="1">
    <source>
        <dbReference type="ARBA" id="ARBA00004604"/>
    </source>
</evidence>
<organism evidence="9 10">
    <name type="scientific">Pseudozyma antarctica (strain T-34)</name>
    <name type="common">Yeast</name>
    <name type="synonym">Candida antarctica</name>
    <dbReference type="NCBI Taxonomy" id="1151754"/>
    <lineage>
        <taxon>Eukaryota</taxon>
        <taxon>Fungi</taxon>
        <taxon>Dikarya</taxon>
        <taxon>Basidiomycota</taxon>
        <taxon>Ustilaginomycotina</taxon>
        <taxon>Ustilaginomycetes</taxon>
        <taxon>Ustilaginales</taxon>
        <taxon>Ustilaginaceae</taxon>
        <taxon>Moesziomyces</taxon>
    </lineage>
</organism>
<evidence type="ECO:0000256" key="2">
    <source>
        <dbReference type="ARBA" id="ARBA00006916"/>
    </source>
</evidence>
<dbReference type="AlphaFoldDB" id="M9LZG7"/>
<accession>M9LZG7</accession>
<evidence type="ECO:0000256" key="4">
    <source>
        <dbReference type="ARBA" id="ARBA00019827"/>
    </source>
</evidence>
<sequence length="338" mass="36963">MAKDGKGKAAVRSGGADATHTDSPLRSTQSKRKRPAPSTLTSNGASSSKSKPQHAHKKPRNDRPQASASSGLPGASKLKSSIRQTKRLLAKPNLAPGTKIEAERRLRALEADLEVQSRRQVEKSRASRYHRIKFVERQKLVRRIARCKRNLDVLESGDSLREDSDSDSDAEDQARVKKQASKMSRSDLVDSLKELRELLHYVVQYPPDLRYVALFPNADSGPVPPNANEDDKSRQKAYVHLETVRKAIESQQLSSEPEVELASKDGPRSKLVRATAQAGASTSTPREQAPKGKSKSTKSNAKRTDSQQAAGADDDTSADDQADGVKGDDFFANSDDDE</sequence>
<feature type="region of interest" description="Disordered" evidence="8">
    <location>
        <begin position="1"/>
        <end position="100"/>
    </location>
</feature>
<proteinExistence type="inferred from homology"/>
<dbReference type="PANTHER" id="PTHR33911">
    <property type="entry name" value="RRNA-PROCESSING PROTEIN EFG1"/>
    <property type="match status" value="1"/>
</dbReference>